<feature type="signal peptide" evidence="1">
    <location>
        <begin position="1"/>
        <end position="21"/>
    </location>
</feature>
<name>A0A1B8GF95_9PEZI</name>
<keyword evidence="4" id="KW-1185">Reference proteome</keyword>
<evidence type="ECO:0000313" key="4">
    <source>
        <dbReference type="Proteomes" id="UP000091956"/>
    </source>
</evidence>
<sequence length="231" mass="24375">MTVSAIIAVLLLALSQDFIVAAIPAAANSVVVTHVASDYFPNAKGDLTRFDVDARYVGYSSETQSWLARIDPSSGKTDEEIATQLIEAAYAHAFNPLDPDMAADLTALLAAVAGSEPPSTIERRSSFEVSVAHAVKWASCAGVFSCLSGTTCTFSLDIGKAPRSHCENQGGSNCCISWSNYNIRAGFFSTTWTTCNSEVQAEQKSDASCEGYGTNDQGGDVCLSNRANGCT</sequence>
<protein>
    <recommendedName>
        <fullName evidence="2">WD-like domain-containing protein</fullName>
    </recommendedName>
</protein>
<dbReference type="InterPro" id="IPR046925">
    <property type="entry name" value="WD-like_fungi"/>
</dbReference>
<dbReference type="RefSeq" id="XP_018128237.1">
    <property type="nucleotide sequence ID" value="XM_018276668.1"/>
</dbReference>
<keyword evidence="1" id="KW-0732">Signal</keyword>
<gene>
    <name evidence="3" type="ORF">VE01_07233</name>
</gene>
<evidence type="ECO:0000313" key="3">
    <source>
        <dbReference type="EMBL" id="OBT94504.1"/>
    </source>
</evidence>
<dbReference type="Proteomes" id="UP000091956">
    <property type="component" value="Unassembled WGS sequence"/>
</dbReference>
<dbReference type="EMBL" id="KV460243">
    <property type="protein sequence ID" value="OBT94504.1"/>
    <property type="molecule type" value="Genomic_DNA"/>
</dbReference>
<reference evidence="3 4" key="1">
    <citation type="submission" date="2016-03" db="EMBL/GenBank/DDBJ databases">
        <title>Comparative genomics of Pseudogymnoascus destructans, the fungus causing white-nose syndrome of bats.</title>
        <authorList>
            <person name="Palmer J.M."/>
            <person name="Drees K.P."/>
            <person name="Foster J.T."/>
            <person name="Lindner D.L."/>
        </authorList>
    </citation>
    <scope>NUCLEOTIDE SEQUENCE [LARGE SCALE GENOMIC DNA]</scope>
    <source>
        <strain evidence="3 4">UAMH 10579</strain>
    </source>
</reference>
<dbReference type="AlphaFoldDB" id="A0A1B8GF95"/>
<evidence type="ECO:0000256" key="1">
    <source>
        <dbReference type="SAM" id="SignalP"/>
    </source>
</evidence>
<dbReference type="Pfam" id="PF20493">
    <property type="entry name" value="WD-like_fungi"/>
    <property type="match status" value="1"/>
</dbReference>
<feature type="domain" description="WD-like" evidence="2">
    <location>
        <begin position="116"/>
        <end position="230"/>
    </location>
</feature>
<evidence type="ECO:0000259" key="2">
    <source>
        <dbReference type="Pfam" id="PF20493"/>
    </source>
</evidence>
<dbReference type="GeneID" id="28840619"/>
<feature type="chain" id="PRO_5008608516" description="WD-like domain-containing protein" evidence="1">
    <location>
        <begin position="22"/>
        <end position="231"/>
    </location>
</feature>
<reference evidence="4" key="2">
    <citation type="journal article" date="2018" name="Nat. Commun.">
        <title>Extreme sensitivity to ultraviolet light in the fungal pathogen causing white-nose syndrome of bats.</title>
        <authorList>
            <person name="Palmer J.M."/>
            <person name="Drees K.P."/>
            <person name="Foster J.T."/>
            <person name="Lindner D.L."/>
        </authorList>
    </citation>
    <scope>NUCLEOTIDE SEQUENCE [LARGE SCALE GENOMIC DNA]</scope>
    <source>
        <strain evidence="4">UAMH 10579</strain>
    </source>
</reference>
<proteinExistence type="predicted"/>
<accession>A0A1B8GF95</accession>
<dbReference type="OrthoDB" id="3853793at2759"/>
<organism evidence="3 4">
    <name type="scientific">Pseudogymnoascus verrucosus</name>
    <dbReference type="NCBI Taxonomy" id="342668"/>
    <lineage>
        <taxon>Eukaryota</taxon>
        <taxon>Fungi</taxon>
        <taxon>Dikarya</taxon>
        <taxon>Ascomycota</taxon>
        <taxon>Pezizomycotina</taxon>
        <taxon>Leotiomycetes</taxon>
        <taxon>Thelebolales</taxon>
        <taxon>Thelebolaceae</taxon>
        <taxon>Pseudogymnoascus</taxon>
    </lineage>
</organism>